<dbReference type="Pfam" id="PF00664">
    <property type="entry name" value="ABC_membrane"/>
    <property type="match status" value="1"/>
</dbReference>
<dbReference type="SUPFAM" id="SSF90123">
    <property type="entry name" value="ABC transporter transmembrane region"/>
    <property type="match status" value="1"/>
</dbReference>
<evidence type="ECO:0000259" key="5">
    <source>
        <dbReference type="PROSITE" id="PS50929"/>
    </source>
</evidence>
<dbReference type="GO" id="GO:0016020">
    <property type="term" value="C:membrane"/>
    <property type="evidence" value="ECO:0007669"/>
    <property type="project" value="InterPro"/>
</dbReference>
<feature type="non-terminal residue" evidence="6">
    <location>
        <position position="126"/>
    </location>
</feature>
<dbReference type="GO" id="GO:0140359">
    <property type="term" value="F:ABC-type transporter activity"/>
    <property type="evidence" value="ECO:0007669"/>
    <property type="project" value="InterPro"/>
</dbReference>
<feature type="transmembrane region" description="Helical" evidence="4">
    <location>
        <begin position="68"/>
        <end position="92"/>
    </location>
</feature>
<keyword evidence="2 4" id="KW-1133">Transmembrane helix</keyword>
<accession>A0A382X898</accession>
<evidence type="ECO:0000256" key="3">
    <source>
        <dbReference type="ARBA" id="ARBA00023136"/>
    </source>
</evidence>
<dbReference type="PROSITE" id="PS50929">
    <property type="entry name" value="ABC_TM1F"/>
    <property type="match status" value="1"/>
</dbReference>
<evidence type="ECO:0000256" key="2">
    <source>
        <dbReference type="ARBA" id="ARBA00022989"/>
    </source>
</evidence>
<protein>
    <recommendedName>
        <fullName evidence="5">ABC transmembrane type-1 domain-containing protein</fullName>
    </recommendedName>
</protein>
<organism evidence="6">
    <name type="scientific">marine metagenome</name>
    <dbReference type="NCBI Taxonomy" id="408172"/>
    <lineage>
        <taxon>unclassified sequences</taxon>
        <taxon>metagenomes</taxon>
        <taxon>ecological metagenomes</taxon>
    </lineage>
</organism>
<feature type="domain" description="ABC transmembrane type-1" evidence="5">
    <location>
        <begin position="32"/>
        <end position="126"/>
    </location>
</feature>
<proteinExistence type="predicted"/>
<feature type="transmembrane region" description="Helical" evidence="4">
    <location>
        <begin position="30"/>
        <end position="48"/>
    </location>
</feature>
<gene>
    <name evidence="6" type="ORF">METZ01_LOCUS419954</name>
</gene>
<reference evidence="6" key="1">
    <citation type="submission" date="2018-05" db="EMBL/GenBank/DDBJ databases">
        <authorList>
            <person name="Lanie J.A."/>
            <person name="Ng W.-L."/>
            <person name="Kazmierczak K.M."/>
            <person name="Andrzejewski T.M."/>
            <person name="Davidsen T.M."/>
            <person name="Wayne K.J."/>
            <person name="Tettelin H."/>
            <person name="Glass J.I."/>
            <person name="Rusch D."/>
            <person name="Podicherti R."/>
            <person name="Tsui H.-C.T."/>
            <person name="Winkler M.E."/>
        </authorList>
    </citation>
    <scope>NUCLEOTIDE SEQUENCE</scope>
</reference>
<sequence>MRSVNQNPKPKAGLSVLLPLIGYVRPYKKAVAMALLALFFTAAVSLSIGQGVKMVIDQGFIARSKDALASSIGLLAIMIVLMSVGSFVRFYFMSWIGERAIADIRKAVFQRLIYLHPAYFEDNRSG</sequence>
<dbReference type="InterPro" id="IPR036640">
    <property type="entry name" value="ABC1_TM_sf"/>
</dbReference>
<dbReference type="GO" id="GO:0005524">
    <property type="term" value="F:ATP binding"/>
    <property type="evidence" value="ECO:0007669"/>
    <property type="project" value="InterPro"/>
</dbReference>
<dbReference type="AlphaFoldDB" id="A0A382X898"/>
<evidence type="ECO:0000313" key="6">
    <source>
        <dbReference type="EMBL" id="SVD67100.1"/>
    </source>
</evidence>
<evidence type="ECO:0000256" key="1">
    <source>
        <dbReference type="ARBA" id="ARBA00022692"/>
    </source>
</evidence>
<name>A0A382X898_9ZZZZ</name>
<keyword evidence="1 4" id="KW-0812">Transmembrane</keyword>
<dbReference type="Gene3D" id="1.20.1560.10">
    <property type="entry name" value="ABC transporter type 1, transmembrane domain"/>
    <property type="match status" value="1"/>
</dbReference>
<evidence type="ECO:0000256" key="4">
    <source>
        <dbReference type="SAM" id="Phobius"/>
    </source>
</evidence>
<dbReference type="InterPro" id="IPR011527">
    <property type="entry name" value="ABC1_TM_dom"/>
</dbReference>
<keyword evidence="3 4" id="KW-0472">Membrane</keyword>
<dbReference type="EMBL" id="UINC01165611">
    <property type="protein sequence ID" value="SVD67100.1"/>
    <property type="molecule type" value="Genomic_DNA"/>
</dbReference>